<keyword evidence="3" id="KW-1185">Reference proteome</keyword>
<proteinExistence type="predicted"/>
<evidence type="ECO:0000259" key="1">
    <source>
        <dbReference type="Pfam" id="PF07602"/>
    </source>
</evidence>
<dbReference type="InterPro" id="IPR012334">
    <property type="entry name" value="Pectin_lyas_fold"/>
</dbReference>
<gene>
    <name evidence="2" type="ORF">HK100_003775</name>
</gene>
<sequence>MFLWVSPNGSDSGSGSMESPFKTISYALQKAVPAPSTINILPGLYSELVKITSSLYSGITLQGHATIPSTETVSRLLIAQPNELTQVPGSESWSNENMVIVKGFYIGGNTRTFELRNITISNTDPGIGGLSINGKQAAVDVHNCIITRNIGDGIQYFAGTHFNLTNSFVTFNNQRSESQGSSRADFQGNGLLCQAPNAYIKNCLFAFNGDNKFKHGIYNNVSATNMVVLENAFFENSSAGFKIGGSGFAKNNYISHSGKNQTVTNNNDCAGFVFGHMTDAPFVVSENIVDTSDKSTFFNAVRQLSECDSYVSSVQIDNNCYHQALGFLASRQGAGYITGPRLTFEQWKSLPYEPDKTSTMSDDCLHGPVKVFPFME</sequence>
<dbReference type="Gene3D" id="2.160.20.10">
    <property type="entry name" value="Single-stranded right-handed beta-helix, Pectin lyase-like"/>
    <property type="match status" value="1"/>
</dbReference>
<organism evidence="2 3">
    <name type="scientific">Physocladia obscura</name>
    <dbReference type="NCBI Taxonomy" id="109957"/>
    <lineage>
        <taxon>Eukaryota</taxon>
        <taxon>Fungi</taxon>
        <taxon>Fungi incertae sedis</taxon>
        <taxon>Chytridiomycota</taxon>
        <taxon>Chytridiomycota incertae sedis</taxon>
        <taxon>Chytridiomycetes</taxon>
        <taxon>Chytridiales</taxon>
        <taxon>Chytriomycetaceae</taxon>
        <taxon>Physocladia</taxon>
    </lineage>
</organism>
<dbReference type="SUPFAM" id="SSF51126">
    <property type="entry name" value="Pectin lyase-like"/>
    <property type="match status" value="1"/>
</dbReference>
<reference evidence="2" key="1">
    <citation type="submission" date="2020-05" db="EMBL/GenBank/DDBJ databases">
        <title>Phylogenomic resolution of chytrid fungi.</title>
        <authorList>
            <person name="Stajich J.E."/>
            <person name="Amses K."/>
            <person name="Simmons R."/>
            <person name="Seto K."/>
            <person name="Myers J."/>
            <person name="Bonds A."/>
            <person name="Quandt C.A."/>
            <person name="Barry K."/>
            <person name="Liu P."/>
            <person name="Grigoriev I."/>
            <person name="Longcore J.E."/>
            <person name="James T.Y."/>
        </authorList>
    </citation>
    <scope>NUCLEOTIDE SEQUENCE</scope>
    <source>
        <strain evidence="2">JEL0513</strain>
    </source>
</reference>
<dbReference type="EMBL" id="JADGJH010000197">
    <property type="protein sequence ID" value="KAJ3134123.1"/>
    <property type="molecule type" value="Genomic_DNA"/>
</dbReference>
<evidence type="ECO:0000313" key="3">
    <source>
        <dbReference type="Proteomes" id="UP001211907"/>
    </source>
</evidence>
<dbReference type="AlphaFoldDB" id="A0AAD5XL39"/>
<evidence type="ECO:0000313" key="2">
    <source>
        <dbReference type="EMBL" id="KAJ3134123.1"/>
    </source>
</evidence>
<dbReference type="Proteomes" id="UP001211907">
    <property type="component" value="Unassembled WGS sequence"/>
</dbReference>
<dbReference type="Pfam" id="PF07602">
    <property type="entry name" value="DUF1565"/>
    <property type="match status" value="1"/>
</dbReference>
<name>A0AAD5XL39_9FUNG</name>
<feature type="domain" description="DUF1565" evidence="1">
    <location>
        <begin position="8"/>
        <end position="174"/>
    </location>
</feature>
<protein>
    <recommendedName>
        <fullName evidence="1">DUF1565 domain-containing protein</fullName>
    </recommendedName>
</protein>
<dbReference type="InterPro" id="IPR011459">
    <property type="entry name" value="DUF1565"/>
</dbReference>
<dbReference type="InterPro" id="IPR011050">
    <property type="entry name" value="Pectin_lyase_fold/virulence"/>
</dbReference>
<comment type="caution">
    <text evidence="2">The sequence shown here is derived from an EMBL/GenBank/DDBJ whole genome shotgun (WGS) entry which is preliminary data.</text>
</comment>
<accession>A0AAD5XL39</accession>